<organism evidence="2 3">
    <name type="scientific">Aliarcobacter cryaerophilus</name>
    <dbReference type="NCBI Taxonomy" id="28198"/>
    <lineage>
        <taxon>Bacteria</taxon>
        <taxon>Pseudomonadati</taxon>
        <taxon>Campylobacterota</taxon>
        <taxon>Epsilonproteobacteria</taxon>
        <taxon>Campylobacterales</taxon>
        <taxon>Arcobacteraceae</taxon>
        <taxon>Aliarcobacter</taxon>
    </lineage>
</organism>
<dbReference type="Gene3D" id="3.30.1490.150">
    <property type="entry name" value="Hypothetical protein ph0010, domain 2"/>
    <property type="match status" value="1"/>
</dbReference>
<dbReference type="Proteomes" id="UP000192599">
    <property type="component" value="Unassembled WGS sequence"/>
</dbReference>
<name>A0A1V9VDH0_9BACT</name>
<dbReference type="InterPro" id="IPR027623">
    <property type="entry name" value="AmmeMemoSam_A"/>
</dbReference>
<reference evidence="2 3" key="1">
    <citation type="submission" date="2017-04" db="EMBL/GenBank/DDBJ databases">
        <title>Accumulation and expression of multiple antibiotic resistance genes in Arcobacter cryaerophilus that thrives in sewage.</title>
        <authorList>
            <person name="Millar J.A."/>
            <person name="Raghavan R."/>
        </authorList>
    </citation>
    <scope>NUCLEOTIDE SEQUENCE [LARGE SCALE GENOMIC DNA]</scope>
    <source>
        <strain evidence="2 3">AZT-1</strain>
    </source>
</reference>
<evidence type="ECO:0000313" key="2">
    <source>
        <dbReference type="EMBL" id="OQR41949.1"/>
    </source>
</evidence>
<sequence>MDKDILINIAKKSIERKFNNKINIDKKELLKNNNFLNEKRASFVTLTLNKELRGCIGSLEANRTLFDDLVNNAYMAAFEDPRFLELSFEEFNKIEIEISILTPPIIVEYKDFEDLKSKIRPYIDGVIIEQDGKRSTFLPQVWDMLPNFDDFFAHLCYKGGFEVDDNFKPKVYKYEVEKIK</sequence>
<dbReference type="PANTHER" id="PTHR13016">
    <property type="entry name" value="AMMECR1 HOMOLOG"/>
    <property type="match status" value="1"/>
</dbReference>
<dbReference type="AlphaFoldDB" id="A0A1V9VDH0"/>
<dbReference type="InterPro" id="IPR002733">
    <property type="entry name" value="AMMECR1_domain"/>
</dbReference>
<evidence type="ECO:0000313" key="3">
    <source>
        <dbReference type="Proteomes" id="UP000192599"/>
    </source>
</evidence>
<dbReference type="PROSITE" id="PS51112">
    <property type="entry name" value="AMMECR1"/>
    <property type="match status" value="1"/>
</dbReference>
<dbReference type="Pfam" id="PF01871">
    <property type="entry name" value="AMMECR1"/>
    <property type="match status" value="1"/>
</dbReference>
<dbReference type="Gene3D" id="3.30.700.20">
    <property type="entry name" value="Hypothetical protein ph0010, domain 1"/>
    <property type="match status" value="1"/>
</dbReference>
<gene>
    <name evidence="2" type="ORF">AS859_02580</name>
</gene>
<protein>
    <submittedName>
        <fullName evidence="2">AMMECR1 domain-containing protein</fullName>
    </submittedName>
</protein>
<dbReference type="InterPro" id="IPR036071">
    <property type="entry name" value="AMMECR1_dom_sf"/>
</dbReference>
<dbReference type="NCBIfam" id="TIGR00296">
    <property type="entry name" value="TIGR00296 family protein"/>
    <property type="match status" value="1"/>
</dbReference>
<dbReference type="InterPro" id="IPR027485">
    <property type="entry name" value="AMMECR1_N"/>
</dbReference>
<evidence type="ECO:0000259" key="1">
    <source>
        <dbReference type="PROSITE" id="PS51112"/>
    </source>
</evidence>
<dbReference type="NCBIfam" id="TIGR04335">
    <property type="entry name" value="AmmeMemoSam_A"/>
    <property type="match status" value="1"/>
</dbReference>
<proteinExistence type="predicted"/>
<dbReference type="PANTHER" id="PTHR13016:SF0">
    <property type="entry name" value="AMME SYNDROME CANDIDATE GENE 1 PROTEIN"/>
    <property type="match status" value="1"/>
</dbReference>
<feature type="domain" description="AMMECR1" evidence="1">
    <location>
        <begin position="1"/>
        <end position="180"/>
    </location>
</feature>
<dbReference type="SUPFAM" id="SSF143447">
    <property type="entry name" value="AMMECR1-like"/>
    <property type="match status" value="1"/>
</dbReference>
<dbReference type="RefSeq" id="WP_081560385.1">
    <property type="nucleotide sequence ID" value="NZ_JAODCV010000016.1"/>
</dbReference>
<dbReference type="EMBL" id="LNTC01000018">
    <property type="protein sequence ID" value="OQR41949.1"/>
    <property type="molecule type" value="Genomic_DNA"/>
</dbReference>
<comment type="caution">
    <text evidence="2">The sequence shown here is derived from an EMBL/GenBank/DDBJ whole genome shotgun (WGS) entry which is preliminary data.</text>
</comment>
<dbReference type="InterPro" id="IPR023473">
    <property type="entry name" value="AMMECR1"/>
</dbReference>
<accession>A0A1V9VDH0</accession>